<feature type="region of interest" description="Disordered" evidence="1">
    <location>
        <begin position="14"/>
        <end position="56"/>
    </location>
</feature>
<dbReference type="EMBL" id="JAERSG010000004">
    <property type="protein sequence ID" value="MBL0748817.1"/>
    <property type="molecule type" value="Genomic_DNA"/>
</dbReference>
<gene>
    <name evidence="2" type="ORF">JI751_14445</name>
</gene>
<protein>
    <submittedName>
        <fullName evidence="2">Uncharacterized protein</fullName>
    </submittedName>
</protein>
<sequence length="198" mass="20447">MAVAGLVLVLTGCAGVDEPDGADGPSESPSSPSSSEPSPSVTGLPESTPTVEPATGVELEVKDFTVNAPEKWRITNDTPFGDTAVGPVDDGRSGGLLLATVAEGNVSIAQAMRTSWQPGAKPTGFEEQPRTVLGGLSAFYYTAVGNKLLTEHVLGTSDSGYSIELNIQLPNALSPDRQKEIVDSIVASYHSPRPGAPE</sequence>
<evidence type="ECO:0000313" key="2">
    <source>
        <dbReference type="EMBL" id="MBL0748817.1"/>
    </source>
</evidence>
<reference evidence="2 3" key="1">
    <citation type="submission" date="2021-01" db="EMBL/GenBank/DDBJ databases">
        <title>Genome seq and assembly of Nocardiodes sp. G10.</title>
        <authorList>
            <person name="Chhetri G."/>
        </authorList>
    </citation>
    <scope>NUCLEOTIDE SEQUENCE [LARGE SCALE GENOMIC DNA]</scope>
    <source>
        <strain evidence="2 3">G10</strain>
    </source>
</reference>
<dbReference type="Proteomes" id="UP000636918">
    <property type="component" value="Unassembled WGS sequence"/>
</dbReference>
<feature type="compositionally biased region" description="Low complexity" evidence="1">
    <location>
        <begin position="25"/>
        <end position="40"/>
    </location>
</feature>
<dbReference type="RefSeq" id="WP_201938118.1">
    <property type="nucleotide sequence ID" value="NZ_JAERSG010000004.1"/>
</dbReference>
<evidence type="ECO:0000256" key="1">
    <source>
        <dbReference type="SAM" id="MobiDB-lite"/>
    </source>
</evidence>
<accession>A0ABS1LB93</accession>
<name>A0ABS1LB93_9ACTN</name>
<keyword evidence="3" id="KW-1185">Reference proteome</keyword>
<organism evidence="2 3">
    <name type="scientific">Nocardioides baculatus</name>
    <dbReference type="NCBI Taxonomy" id="2801337"/>
    <lineage>
        <taxon>Bacteria</taxon>
        <taxon>Bacillati</taxon>
        <taxon>Actinomycetota</taxon>
        <taxon>Actinomycetes</taxon>
        <taxon>Propionibacteriales</taxon>
        <taxon>Nocardioidaceae</taxon>
        <taxon>Nocardioides</taxon>
    </lineage>
</organism>
<comment type="caution">
    <text evidence="2">The sequence shown here is derived from an EMBL/GenBank/DDBJ whole genome shotgun (WGS) entry which is preliminary data.</text>
</comment>
<evidence type="ECO:0000313" key="3">
    <source>
        <dbReference type="Proteomes" id="UP000636918"/>
    </source>
</evidence>
<proteinExistence type="predicted"/>